<dbReference type="Proteomes" id="UP001186974">
    <property type="component" value="Unassembled WGS sequence"/>
</dbReference>
<accession>A0ACC3CW00</accession>
<organism evidence="1 2">
    <name type="scientific">Coniosporium uncinatum</name>
    <dbReference type="NCBI Taxonomy" id="93489"/>
    <lineage>
        <taxon>Eukaryota</taxon>
        <taxon>Fungi</taxon>
        <taxon>Dikarya</taxon>
        <taxon>Ascomycota</taxon>
        <taxon>Pezizomycotina</taxon>
        <taxon>Dothideomycetes</taxon>
        <taxon>Dothideomycetes incertae sedis</taxon>
        <taxon>Coniosporium</taxon>
    </lineage>
</organism>
<evidence type="ECO:0000313" key="1">
    <source>
        <dbReference type="EMBL" id="KAK3045278.1"/>
    </source>
</evidence>
<reference evidence="1" key="1">
    <citation type="submission" date="2024-09" db="EMBL/GenBank/DDBJ databases">
        <title>Black Yeasts Isolated from many extreme environments.</title>
        <authorList>
            <person name="Coleine C."/>
            <person name="Stajich J.E."/>
            <person name="Selbmann L."/>
        </authorList>
    </citation>
    <scope>NUCLEOTIDE SEQUENCE</scope>
    <source>
        <strain evidence="1">CCFEE 5737</strain>
    </source>
</reference>
<name>A0ACC3CW00_9PEZI</name>
<gene>
    <name evidence="1" type="ORF">LTS18_014131</name>
</gene>
<dbReference type="EMBL" id="JAWDJW010010808">
    <property type="protein sequence ID" value="KAK3045278.1"/>
    <property type="molecule type" value="Genomic_DNA"/>
</dbReference>
<feature type="non-terminal residue" evidence="1">
    <location>
        <position position="56"/>
    </location>
</feature>
<keyword evidence="2" id="KW-1185">Reference proteome</keyword>
<protein>
    <submittedName>
        <fullName evidence="1">Uncharacterized protein</fullName>
    </submittedName>
</protein>
<evidence type="ECO:0000313" key="2">
    <source>
        <dbReference type="Proteomes" id="UP001186974"/>
    </source>
</evidence>
<comment type="caution">
    <text evidence="1">The sequence shown here is derived from an EMBL/GenBank/DDBJ whole genome shotgun (WGS) entry which is preliminary data.</text>
</comment>
<sequence>MAGDTVTLASGQKMPLVGFGLWKVPAEGAADTVYNAIKTGYRLFDGAYDYANEKEA</sequence>
<proteinExistence type="predicted"/>